<dbReference type="AlphaFoldDB" id="A0A1X7R4S8"/>
<dbReference type="GO" id="GO:0031416">
    <property type="term" value="C:NatB complex"/>
    <property type="evidence" value="ECO:0007669"/>
    <property type="project" value="TreeGrafter"/>
</dbReference>
<comment type="similarity">
    <text evidence="1">Belongs to the MDM20/NAA25 family.</text>
</comment>
<gene>
    <name evidence="2" type="ORF">KASA_0N01815G</name>
</gene>
<accession>A0A1X7R4S8</accession>
<organism evidence="2 3">
    <name type="scientific">Maudiozyma saulgeensis</name>
    <dbReference type="NCBI Taxonomy" id="1789683"/>
    <lineage>
        <taxon>Eukaryota</taxon>
        <taxon>Fungi</taxon>
        <taxon>Dikarya</taxon>
        <taxon>Ascomycota</taxon>
        <taxon>Saccharomycotina</taxon>
        <taxon>Saccharomycetes</taxon>
        <taxon>Saccharomycetales</taxon>
        <taxon>Saccharomycetaceae</taxon>
        <taxon>Maudiozyma</taxon>
    </lineage>
</organism>
<reference evidence="2 3" key="1">
    <citation type="submission" date="2017-04" db="EMBL/GenBank/DDBJ databases">
        <authorList>
            <person name="Afonso C.L."/>
            <person name="Miller P.J."/>
            <person name="Scott M.A."/>
            <person name="Spackman E."/>
            <person name="Goraichik I."/>
            <person name="Dimitrov K.M."/>
            <person name="Suarez D.L."/>
            <person name="Swayne D.E."/>
        </authorList>
    </citation>
    <scope>NUCLEOTIDE SEQUENCE [LARGE SCALE GENOMIC DNA]</scope>
</reference>
<evidence type="ECO:0000256" key="1">
    <source>
        <dbReference type="ARBA" id="ARBA00006298"/>
    </source>
</evidence>
<evidence type="ECO:0000313" key="3">
    <source>
        <dbReference type="Proteomes" id="UP000196158"/>
    </source>
</evidence>
<dbReference type="Pfam" id="PF09797">
    <property type="entry name" value="NatB_MDM20"/>
    <property type="match status" value="1"/>
</dbReference>
<sequence>MSVWEKLENQTNELIAKSNFKQCYQVIDQYKARYPKSIYLQILEAYVKYKQSPSKFNFEASLLAAYGLEGQSYTIDQDALGLLHKFFFELEKYEDALHVFEKANAKQPSFEISYLWFDRALQDCNFKQLGKASLQLSKFPKDSVQQPREYYFWNAIATVALFKFQKHRLSSQEEKILPLLTYKNLCNAKPFKNNEETIVFCTACEILFPNDAEKSKEICKETLPSFDDSVDLYQKNFFLKHVERDDHQLIFDTCTKILKSLDDYELMKRIVISGKALGKSQQDLYELIDGLVGTKSRNGRLIRFEIDLVFDKTICETSLKYYLEIFHNRPCCVADINHYRENFDNPDLISKMLDSFEDTADPIHDSNAVKLRLETNKNVHYYNKHKASLKTKSKTDYSLCSTFILALIEKHIINASMTLEDSIFVLSLLENYQKEDPNNYDTKVWLIALYMYLGLTPMAYSYYQDLSVKNVQVDSMDYLIYSRFSSLFPHKQHDYLNKTLHEHDALYDNSLNRISQFISISFDRKSYSKILGMFEFQDRLLKSVGRFSKLCDSINMTYICNDKRTALIESLRENLRQIESTGDFQFSDNRDWSIFGFSEQLDKKNLPESLSYLNIDQEWTIYNLAKIFMIDAIPTGKQSDIVNSLLNKLTEDSLPSQHMTSAENISFMIINDIYSNDASNLSNLLNDISVETREPTTWRAIQTYLTHISTLKTLDNMKRIKDREQKLQIKQKLTELRNQCDDLFTKYKEQIISACNTLQTGERHDILTSLGYAPLGPENLTASIVEVQKAVRNL</sequence>
<dbReference type="STRING" id="1789683.A0A1X7R4S8"/>
<dbReference type="PANTHER" id="PTHR22767:SF3">
    <property type="entry name" value="N-ALPHA-ACETYLTRANSFERASE 25, NATB AUXILIARY SUBUNIT"/>
    <property type="match status" value="1"/>
</dbReference>
<dbReference type="Proteomes" id="UP000196158">
    <property type="component" value="Unassembled WGS sequence"/>
</dbReference>
<keyword evidence="3" id="KW-1185">Reference proteome</keyword>
<dbReference type="InterPro" id="IPR019183">
    <property type="entry name" value="NAA25_NatB_aux_su"/>
</dbReference>
<protein>
    <submittedName>
        <fullName evidence="2">Similar to Saccharomyces cerevisiae YOL076W MDM20 Non-catalytic subunit of the NatB N-terminal acetyltransferase</fullName>
    </submittedName>
</protein>
<proteinExistence type="inferred from homology"/>
<name>A0A1X7R4S8_9SACH</name>
<dbReference type="PANTHER" id="PTHR22767">
    <property type="entry name" value="N-TERMINAL ACETYLTRANSFERASE-RELATED"/>
    <property type="match status" value="1"/>
</dbReference>
<keyword evidence="2" id="KW-0808">Transferase</keyword>
<dbReference type="EMBL" id="FXLY01000005">
    <property type="protein sequence ID" value="SMN20236.1"/>
    <property type="molecule type" value="Genomic_DNA"/>
</dbReference>
<dbReference type="GO" id="GO:0016740">
    <property type="term" value="F:transferase activity"/>
    <property type="evidence" value="ECO:0007669"/>
    <property type="project" value="UniProtKB-KW"/>
</dbReference>
<evidence type="ECO:0000313" key="2">
    <source>
        <dbReference type="EMBL" id="SMN20236.1"/>
    </source>
</evidence>
<dbReference type="OrthoDB" id="1874341at2759"/>